<dbReference type="InterPro" id="IPR029063">
    <property type="entry name" value="SAM-dependent_MTases_sf"/>
</dbReference>
<dbReference type="GO" id="GO:0032259">
    <property type="term" value="P:methylation"/>
    <property type="evidence" value="ECO:0007669"/>
    <property type="project" value="UniProtKB-KW"/>
</dbReference>
<gene>
    <name evidence="1" type="ORF">ASJ30_08460</name>
</gene>
<dbReference type="EMBL" id="CP013290">
    <property type="protein sequence ID" value="APH01564.1"/>
    <property type="molecule type" value="Genomic_DNA"/>
</dbReference>
<dbReference type="KEGG" id="jte:ASJ30_08460"/>
<name>A0A1L3MH38_9MICO</name>
<dbReference type="SUPFAM" id="SSF53335">
    <property type="entry name" value="S-adenosyl-L-methionine-dependent methyltransferases"/>
    <property type="match status" value="1"/>
</dbReference>
<proteinExistence type="predicted"/>
<dbReference type="Gene3D" id="3.40.50.150">
    <property type="entry name" value="Vaccinia Virus protein VP39"/>
    <property type="match status" value="1"/>
</dbReference>
<dbReference type="AlphaFoldDB" id="A0A1L3MH38"/>
<evidence type="ECO:0000313" key="1">
    <source>
        <dbReference type="EMBL" id="APH01564.1"/>
    </source>
</evidence>
<dbReference type="GO" id="GO:0008168">
    <property type="term" value="F:methyltransferase activity"/>
    <property type="evidence" value="ECO:0007669"/>
    <property type="project" value="UniProtKB-KW"/>
</dbReference>
<dbReference type="PANTHER" id="PTHR43861">
    <property type="entry name" value="TRANS-ACONITATE 2-METHYLTRANSFERASE-RELATED"/>
    <property type="match status" value="1"/>
</dbReference>
<dbReference type="CDD" id="cd02440">
    <property type="entry name" value="AdoMet_MTases"/>
    <property type="match status" value="1"/>
</dbReference>
<keyword evidence="1" id="KW-0808">Transferase</keyword>
<keyword evidence="1" id="KW-0489">Methyltransferase</keyword>
<sequence>MCGSAVRGLALRGGCVVDACERCGHLERDLQRCPADHRDLAYGGEPTLDRIRLDLTYRELVRDGVPGRVFEVGFGAGSMLRRFLDDGAEVAGVDPDQLGVDVDEVVRARGDLRTGGIEDVRDLPGEQDLVYGIHVLEHVADPHAALRSSLELLRPGGRASFLTPAGDSSGVERYGAAWWMLEDPTHIRFFTADSLARAAAAAGFVDIEVRRLLLDSLSVDAASLARAVRPGDRPRGVLGSRPVLAAALASVPLVLGQRLLSPRSRPTLQLLARRP</sequence>
<organism evidence="1 2">
    <name type="scientific">Janibacter indicus</name>
    <dbReference type="NCBI Taxonomy" id="857417"/>
    <lineage>
        <taxon>Bacteria</taxon>
        <taxon>Bacillati</taxon>
        <taxon>Actinomycetota</taxon>
        <taxon>Actinomycetes</taxon>
        <taxon>Micrococcales</taxon>
        <taxon>Intrasporangiaceae</taxon>
        <taxon>Janibacter</taxon>
    </lineage>
</organism>
<dbReference type="Pfam" id="PF13489">
    <property type="entry name" value="Methyltransf_23"/>
    <property type="match status" value="1"/>
</dbReference>
<dbReference type="RefSeq" id="WP_072624713.1">
    <property type="nucleotide sequence ID" value="NZ_CP013290.1"/>
</dbReference>
<protein>
    <submittedName>
        <fullName evidence="1">Methyltransferase</fullName>
    </submittedName>
</protein>
<accession>A0A1L3MH38</accession>
<reference evidence="1 2" key="1">
    <citation type="submission" date="2015-11" db="EMBL/GenBank/DDBJ databases">
        <authorList>
            <person name="Zhang Y."/>
            <person name="Guo Z."/>
        </authorList>
    </citation>
    <scope>NUCLEOTIDE SEQUENCE [LARGE SCALE GENOMIC DNA]</scope>
    <source>
        <strain evidence="1 2">YFY001</strain>
    </source>
</reference>
<dbReference type="Proteomes" id="UP000182938">
    <property type="component" value="Chromosome"/>
</dbReference>
<evidence type="ECO:0000313" key="2">
    <source>
        <dbReference type="Proteomes" id="UP000182938"/>
    </source>
</evidence>
<keyword evidence="2" id="KW-1185">Reference proteome</keyword>